<gene>
    <name evidence="1" type="ORF">H6P81_000563</name>
</gene>
<dbReference type="Proteomes" id="UP000825729">
    <property type="component" value="Unassembled WGS sequence"/>
</dbReference>
<proteinExistence type="predicted"/>
<comment type="caution">
    <text evidence="1">The sequence shown here is derived from an EMBL/GenBank/DDBJ whole genome shotgun (WGS) entry which is preliminary data.</text>
</comment>
<protein>
    <submittedName>
        <fullName evidence="1">Uncharacterized protein</fullName>
    </submittedName>
</protein>
<accession>A0AAV7F715</accession>
<dbReference type="EMBL" id="JAINDJ010000002">
    <property type="protein sequence ID" value="KAG9456055.1"/>
    <property type="molecule type" value="Genomic_DNA"/>
</dbReference>
<evidence type="ECO:0000313" key="1">
    <source>
        <dbReference type="EMBL" id="KAG9456055.1"/>
    </source>
</evidence>
<dbReference type="AlphaFoldDB" id="A0AAV7F715"/>
<organism evidence="1 2">
    <name type="scientific">Aristolochia fimbriata</name>
    <name type="common">White veined hardy Dutchman's pipe vine</name>
    <dbReference type="NCBI Taxonomy" id="158543"/>
    <lineage>
        <taxon>Eukaryota</taxon>
        <taxon>Viridiplantae</taxon>
        <taxon>Streptophyta</taxon>
        <taxon>Embryophyta</taxon>
        <taxon>Tracheophyta</taxon>
        <taxon>Spermatophyta</taxon>
        <taxon>Magnoliopsida</taxon>
        <taxon>Magnoliidae</taxon>
        <taxon>Piperales</taxon>
        <taxon>Aristolochiaceae</taxon>
        <taxon>Aristolochia</taxon>
    </lineage>
</organism>
<sequence length="152" mass="17538">MKHDARLYDIEMEMNDLNRLPVIQYYCKYAGSWIFFYSVYSYKKLAWWVGTGQSTSISSFRWNPIYDLQKIKKTNTYGLPAAERCAIHGNDAASTVSRFYLGHQEFCRIGDPVRAHIYIYIRPLGKGMEGRQSSKNQGGQHLLVGSMILPLK</sequence>
<evidence type="ECO:0000313" key="2">
    <source>
        <dbReference type="Proteomes" id="UP000825729"/>
    </source>
</evidence>
<name>A0AAV7F715_ARIFI</name>
<keyword evidence="2" id="KW-1185">Reference proteome</keyword>
<reference evidence="1 2" key="1">
    <citation type="submission" date="2021-07" db="EMBL/GenBank/DDBJ databases">
        <title>The Aristolochia fimbriata genome: insights into angiosperm evolution, floral development and chemical biosynthesis.</title>
        <authorList>
            <person name="Jiao Y."/>
        </authorList>
    </citation>
    <scope>NUCLEOTIDE SEQUENCE [LARGE SCALE GENOMIC DNA]</scope>
    <source>
        <strain evidence="1">IBCAS-2021</strain>
        <tissue evidence="1">Leaf</tissue>
    </source>
</reference>